<dbReference type="PROSITE" id="PS00028">
    <property type="entry name" value="ZINC_FINGER_C2H2_1"/>
    <property type="match status" value="2"/>
</dbReference>
<gene>
    <name evidence="13" type="ORF">A1O5_03243</name>
</gene>
<evidence type="ECO:0000256" key="9">
    <source>
        <dbReference type="ARBA" id="ARBA00023242"/>
    </source>
</evidence>
<dbReference type="OrthoDB" id="654211at2759"/>
<dbReference type="InterPro" id="IPR013087">
    <property type="entry name" value="Znf_C2H2_type"/>
</dbReference>
<feature type="domain" description="C2H2-type" evidence="12">
    <location>
        <begin position="35"/>
        <end position="65"/>
    </location>
</feature>
<dbReference type="STRING" id="1182543.W9WZ45"/>
<feature type="domain" description="C2H2-type" evidence="12">
    <location>
        <begin position="7"/>
        <end position="34"/>
    </location>
</feature>
<evidence type="ECO:0000256" key="6">
    <source>
        <dbReference type="ARBA" id="ARBA00023015"/>
    </source>
</evidence>
<dbReference type="SMART" id="SM00066">
    <property type="entry name" value="GAL4"/>
    <property type="match status" value="1"/>
</dbReference>
<comment type="subcellular location">
    <subcellularLocation>
        <location evidence="1">Nucleus</location>
    </subcellularLocation>
</comment>
<evidence type="ECO:0000256" key="7">
    <source>
        <dbReference type="ARBA" id="ARBA00023125"/>
    </source>
</evidence>
<evidence type="ECO:0000256" key="2">
    <source>
        <dbReference type="ARBA" id="ARBA00022723"/>
    </source>
</evidence>
<evidence type="ECO:0000259" key="11">
    <source>
        <dbReference type="PROSITE" id="PS50048"/>
    </source>
</evidence>
<dbReference type="SUPFAM" id="SSF57701">
    <property type="entry name" value="Zn2/Cys6 DNA-binding domain"/>
    <property type="match status" value="1"/>
</dbReference>
<dbReference type="InterPro" id="IPR051059">
    <property type="entry name" value="VerF-like"/>
</dbReference>
<dbReference type="PROSITE" id="PS50157">
    <property type="entry name" value="ZINC_FINGER_C2H2_2"/>
    <property type="match status" value="2"/>
</dbReference>
<dbReference type="SUPFAM" id="SSF57667">
    <property type="entry name" value="beta-beta-alpha zinc fingers"/>
    <property type="match status" value="1"/>
</dbReference>
<dbReference type="GeneID" id="19187972"/>
<dbReference type="Pfam" id="PF04082">
    <property type="entry name" value="Fungal_trans"/>
    <property type="match status" value="1"/>
</dbReference>
<dbReference type="Gene3D" id="3.30.160.60">
    <property type="entry name" value="Classic Zinc Finger"/>
    <property type="match status" value="2"/>
</dbReference>
<dbReference type="RefSeq" id="XP_007742045.1">
    <property type="nucleotide sequence ID" value="XM_007743855.1"/>
</dbReference>
<dbReference type="CDD" id="cd00067">
    <property type="entry name" value="GAL4"/>
    <property type="match status" value="1"/>
</dbReference>
<dbReference type="EMBL" id="AMGX01000004">
    <property type="protein sequence ID" value="EXJ73482.1"/>
    <property type="molecule type" value="Genomic_DNA"/>
</dbReference>
<keyword evidence="8" id="KW-0804">Transcription</keyword>
<dbReference type="SMART" id="SM00355">
    <property type="entry name" value="ZnF_C2H2"/>
    <property type="match status" value="2"/>
</dbReference>
<evidence type="ECO:0000256" key="8">
    <source>
        <dbReference type="ARBA" id="ARBA00023163"/>
    </source>
</evidence>
<evidence type="ECO:0000256" key="10">
    <source>
        <dbReference type="PROSITE-ProRule" id="PRU00042"/>
    </source>
</evidence>
<dbReference type="Pfam" id="PF00172">
    <property type="entry name" value="Zn_clus"/>
    <property type="match status" value="1"/>
</dbReference>
<keyword evidence="2" id="KW-0479">Metal-binding</keyword>
<dbReference type="PANTHER" id="PTHR40626:SF3">
    <property type="entry name" value="TRANSCRIPTION FACTOR WITH C2H2 AND ZN(2)-CYS(6) DNA BINDING DOMAIN (EUROFUNG)-RELATED"/>
    <property type="match status" value="1"/>
</dbReference>
<keyword evidence="5" id="KW-0862">Zinc</keyword>
<evidence type="ECO:0000313" key="14">
    <source>
        <dbReference type="Proteomes" id="UP000019471"/>
    </source>
</evidence>
<dbReference type="InterPro" id="IPR036236">
    <property type="entry name" value="Znf_C2H2_sf"/>
</dbReference>
<sequence>MSPSARVYCPICRKTYSRLDHLQRHLANHAPWRPFVCGTCSKAFKRKDVLRRHSIMCHAHPGDGNDPRSAPAKVRAKRTACDRCARLKRACDSMRPCSNCAEKKETCSYTWLQDDTPEIDLEHALEAGHERDCSTLSTSLPFPYTSALQAAWPGDRTEPQSLPDDFRTHTYLPPGSLDLTSDDMESSWAVTDGLSPDNDFSTHALGTDFVERERDPRESFSFLVRFTRNDEGMGGAFAIDTEALREILPEPSLSEKDSDGLSEVAEYAGSLSFNSRYLPQGRQQIFPHGGWDQPADTVSAANPGRPVQLPLESFAASQWIEPPTVQNASFEGLRSNSTRDSHSLMRSSTDCESRYRHLAIKSHQIFTAIKKMSLSGQGMESINRTGADDWSPFLERECVDFFRPANLHRFHEYFWTLWYPNCPTIHKPSFDATTAPHQLLAAMALIGASLSPYANDHSRAKLWFDVVEKLVFYDERTYNVDEGSCIPCLPDQLEARLRALQAAYAVCLYQNWEGGDAAKGRIRRQRYSVVISVARDLMRYANHARLDRLDPHTFSWKHFVVKEEVIRSIMYVFLLDTAFTIFNNFPPRMVLREATNDLACPEPCFQAPTAVDCFNKIQKWISHPLYKKASIPFHAAVRSLRQKTLDAGTKAYLSQCGVLNLWTIVSSFHSFLFNIDPVFGSDAQFETLRNAIINWRIVWNLRFEPGFVDCYGTHDLWAPQCMTEPDSPWKRIGFYRNASEYWLLARVMLEKVESFRRTDEAEDSPLECKDSRGTGVPLILSKFDETSMDQVNDLITSFQPLRMSE</sequence>
<protein>
    <recommendedName>
        <fullName evidence="15">C2H2-type domain-containing protein</fullName>
    </recommendedName>
</protein>
<evidence type="ECO:0000259" key="12">
    <source>
        <dbReference type="PROSITE" id="PS50157"/>
    </source>
</evidence>
<dbReference type="InterPro" id="IPR001138">
    <property type="entry name" value="Zn2Cys6_DnaBD"/>
</dbReference>
<dbReference type="GO" id="GO:0008270">
    <property type="term" value="F:zinc ion binding"/>
    <property type="evidence" value="ECO:0007669"/>
    <property type="project" value="UniProtKB-KW"/>
</dbReference>
<dbReference type="GO" id="GO:0000785">
    <property type="term" value="C:chromatin"/>
    <property type="evidence" value="ECO:0007669"/>
    <property type="project" value="TreeGrafter"/>
</dbReference>
<name>W9WZ45_9EURO</name>
<organism evidence="13 14">
    <name type="scientific">Cladophialophora psammophila CBS 110553</name>
    <dbReference type="NCBI Taxonomy" id="1182543"/>
    <lineage>
        <taxon>Eukaryota</taxon>
        <taxon>Fungi</taxon>
        <taxon>Dikarya</taxon>
        <taxon>Ascomycota</taxon>
        <taxon>Pezizomycotina</taxon>
        <taxon>Eurotiomycetes</taxon>
        <taxon>Chaetothyriomycetidae</taxon>
        <taxon>Chaetothyriales</taxon>
        <taxon>Herpotrichiellaceae</taxon>
        <taxon>Cladophialophora</taxon>
    </lineage>
</organism>
<dbReference type="GO" id="GO:0006351">
    <property type="term" value="P:DNA-templated transcription"/>
    <property type="evidence" value="ECO:0007669"/>
    <property type="project" value="InterPro"/>
</dbReference>
<proteinExistence type="predicted"/>
<evidence type="ECO:0000256" key="1">
    <source>
        <dbReference type="ARBA" id="ARBA00004123"/>
    </source>
</evidence>
<evidence type="ECO:0000256" key="5">
    <source>
        <dbReference type="ARBA" id="ARBA00022833"/>
    </source>
</evidence>
<evidence type="ECO:0000313" key="13">
    <source>
        <dbReference type="EMBL" id="EXJ73482.1"/>
    </source>
</evidence>
<dbReference type="GO" id="GO:0005634">
    <property type="term" value="C:nucleus"/>
    <property type="evidence" value="ECO:0007669"/>
    <property type="project" value="UniProtKB-SubCell"/>
</dbReference>
<evidence type="ECO:0000256" key="4">
    <source>
        <dbReference type="ARBA" id="ARBA00022771"/>
    </source>
</evidence>
<dbReference type="InterPro" id="IPR036864">
    <property type="entry name" value="Zn2-C6_fun-type_DNA-bd_sf"/>
</dbReference>
<dbReference type="CDD" id="cd12148">
    <property type="entry name" value="fungal_TF_MHR"/>
    <property type="match status" value="1"/>
</dbReference>
<dbReference type="InterPro" id="IPR007219">
    <property type="entry name" value="XnlR_reg_dom"/>
</dbReference>
<dbReference type="AlphaFoldDB" id="W9WZ45"/>
<dbReference type="PANTHER" id="PTHR40626">
    <property type="entry name" value="MIP31509P"/>
    <property type="match status" value="1"/>
</dbReference>
<feature type="domain" description="Zn(2)-C6 fungal-type" evidence="11">
    <location>
        <begin position="80"/>
        <end position="109"/>
    </location>
</feature>
<keyword evidence="3" id="KW-0677">Repeat</keyword>
<dbReference type="PROSITE" id="PS50048">
    <property type="entry name" value="ZN2_CY6_FUNGAL_2"/>
    <property type="match status" value="1"/>
</dbReference>
<evidence type="ECO:0008006" key="15">
    <source>
        <dbReference type="Google" id="ProtNLM"/>
    </source>
</evidence>
<keyword evidence="7" id="KW-0238">DNA-binding</keyword>
<dbReference type="Proteomes" id="UP000019471">
    <property type="component" value="Unassembled WGS sequence"/>
</dbReference>
<dbReference type="Gene3D" id="4.10.240.10">
    <property type="entry name" value="Zn(2)-C6 fungal-type DNA-binding domain"/>
    <property type="match status" value="1"/>
</dbReference>
<keyword evidence="6" id="KW-0805">Transcription regulation</keyword>
<keyword evidence="9" id="KW-0539">Nucleus</keyword>
<reference evidence="13 14" key="1">
    <citation type="submission" date="2013-03" db="EMBL/GenBank/DDBJ databases">
        <title>The Genome Sequence of Cladophialophora psammophila CBS 110553.</title>
        <authorList>
            <consortium name="The Broad Institute Genomics Platform"/>
            <person name="Cuomo C."/>
            <person name="de Hoog S."/>
            <person name="Gorbushina A."/>
            <person name="Walker B."/>
            <person name="Young S.K."/>
            <person name="Zeng Q."/>
            <person name="Gargeya S."/>
            <person name="Fitzgerald M."/>
            <person name="Haas B."/>
            <person name="Abouelleil A."/>
            <person name="Allen A.W."/>
            <person name="Alvarado L."/>
            <person name="Arachchi H.M."/>
            <person name="Berlin A.M."/>
            <person name="Chapman S.B."/>
            <person name="Gainer-Dewar J."/>
            <person name="Goldberg J."/>
            <person name="Griggs A."/>
            <person name="Gujja S."/>
            <person name="Hansen M."/>
            <person name="Howarth C."/>
            <person name="Imamovic A."/>
            <person name="Ireland A."/>
            <person name="Larimer J."/>
            <person name="McCowan C."/>
            <person name="Murphy C."/>
            <person name="Pearson M."/>
            <person name="Poon T.W."/>
            <person name="Priest M."/>
            <person name="Roberts A."/>
            <person name="Saif S."/>
            <person name="Shea T."/>
            <person name="Sisk P."/>
            <person name="Sykes S."/>
            <person name="Wortman J."/>
            <person name="Nusbaum C."/>
            <person name="Birren B."/>
        </authorList>
    </citation>
    <scope>NUCLEOTIDE SEQUENCE [LARGE SCALE GENOMIC DNA]</scope>
    <source>
        <strain evidence="13 14">CBS 110553</strain>
    </source>
</reference>
<accession>W9WZ45</accession>
<keyword evidence="4 10" id="KW-0863">Zinc-finger</keyword>
<dbReference type="GO" id="GO:0000978">
    <property type="term" value="F:RNA polymerase II cis-regulatory region sequence-specific DNA binding"/>
    <property type="evidence" value="ECO:0007669"/>
    <property type="project" value="InterPro"/>
</dbReference>
<dbReference type="HOGENOM" id="CLU_012538_0_1_1"/>
<keyword evidence="14" id="KW-1185">Reference proteome</keyword>
<dbReference type="eggNOG" id="KOG1721">
    <property type="taxonomic scope" value="Eukaryota"/>
</dbReference>
<dbReference type="Pfam" id="PF00096">
    <property type="entry name" value="zf-C2H2"/>
    <property type="match status" value="1"/>
</dbReference>
<comment type="caution">
    <text evidence="13">The sequence shown here is derived from an EMBL/GenBank/DDBJ whole genome shotgun (WGS) entry which is preliminary data.</text>
</comment>
<dbReference type="PROSITE" id="PS00463">
    <property type="entry name" value="ZN2_CY6_FUNGAL_1"/>
    <property type="match status" value="1"/>
</dbReference>
<evidence type="ECO:0000256" key="3">
    <source>
        <dbReference type="ARBA" id="ARBA00022737"/>
    </source>
</evidence>
<dbReference type="GO" id="GO:0000981">
    <property type="term" value="F:DNA-binding transcription factor activity, RNA polymerase II-specific"/>
    <property type="evidence" value="ECO:0007669"/>
    <property type="project" value="InterPro"/>
</dbReference>